<sequence>MTNVTAATGKERYKTQIKTDHHTLIVDEPLEVGGANLGPKPSDLLAASLASCTAITLRMYADRKGWDLQETMVNVTLENHALEGRADFKMDIRLFGNLDTEQRAKLLEIAGKCPIHRILKNEIDIQTVLKD</sequence>
<protein>
    <submittedName>
        <fullName evidence="1">Putative redox protein</fullName>
    </submittedName>
</protein>
<proteinExistence type="predicted"/>
<keyword evidence="2" id="KW-1185">Reference proteome</keyword>
<dbReference type="Proteomes" id="UP000199354">
    <property type="component" value="Unassembled WGS sequence"/>
</dbReference>
<dbReference type="OrthoDB" id="9791538at2"/>
<accession>A0A1G5BN62</accession>
<organism evidence="1 2">
    <name type="scientific">Flavobacterium caeni</name>
    <dbReference type="NCBI Taxonomy" id="490189"/>
    <lineage>
        <taxon>Bacteria</taxon>
        <taxon>Pseudomonadati</taxon>
        <taxon>Bacteroidota</taxon>
        <taxon>Flavobacteriia</taxon>
        <taxon>Flavobacteriales</taxon>
        <taxon>Flavobacteriaceae</taxon>
        <taxon>Flavobacterium</taxon>
    </lineage>
</organism>
<dbReference type="Pfam" id="PF02566">
    <property type="entry name" value="OsmC"/>
    <property type="match status" value="1"/>
</dbReference>
<reference evidence="1 2" key="1">
    <citation type="submission" date="2016-10" db="EMBL/GenBank/DDBJ databases">
        <authorList>
            <person name="de Groot N.N."/>
        </authorList>
    </citation>
    <scope>NUCLEOTIDE SEQUENCE [LARGE SCALE GENOMIC DNA]</scope>
    <source>
        <strain evidence="1 2">CGMCC 1.7031</strain>
    </source>
</reference>
<evidence type="ECO:0000313" key="1">
    <source>
        <dbReference type="EMBL" id="SCX91675.1"/>
    </source>
</evidence>
<dbReference type="STRING" id="490189.SAMN02927903_00430"/>
<dbReference type="PANTHER" id="PTHR39624">
    <property type="entry name" value="PROTEIN INVOLVED IN RIMO-MEDIATED BETA-METHYLTHIOLATION OF RIBOSOMAL PROTEIN S12 YCAO"/>
    <property type="match status" value="1"/>
</dbReference>
<name>A0A1G5BN62_9FLAO</name>
<dbReference type="RefSeq" id="WP_091140652.1">
    <property type="nucleotide sequence ID" value="NZ_FMVF01000002.1"/>
</dbReference>
<dbReference type="InterPro" id="IPR003718">
    <property type="entry name" value="OsmC/Ohr_fam"/>
</dbReference>
<evidence type="ECO:0000313" key="2">
    <source>
        <dbReference type="Proteomes" id="UP000199354"/>
    </source>
</evidence>
<dbReference type="PANTHER" id="PTHR39624:SF2">
    <property type="entry name" value="OSMC-LIKE PROTEIN"/>
    <property type="match status" value="1"/>
</dbReference>
<dbReference type="AlphaFoldDB" id="A0A1G5BN62"/>
<dbReference type="InterPro" id="IPR036102">
    <property type="entry name" value="OsmC/Ohrsf"/>
</dbReference>
<gene>
    <name evidence="1" type="ORF">SAMN02927903_00430</name>
</gene>
<dbReference type="Gene3D" id="3.30.300.20">
    <property type="match status" value="1"/>
</dbReference>
<dbReference type="SUPFAM" id="SSF82784">
    <property type="entry name" value="OsmC-like"/>
    <property type="match status" value="1"/>
</dbReference>
<dbReference type="InterPro" id="IPR015946">
    <property type="entry name" value="KH_dom-like_a/b"/>
</dbReference>
<dbReference type="EMBL" id="FMVF01000002">
    <property type="protein sequence ID" value="SCX91675.1"/>
    <property type="molecule type" value="Genomic_DNA"/>
</dbReference>